<dbReference type="InterPro" id="IPR004480">
    <property type="entry name" value="Monothiol_GRX-rel"/>
</dbReference>
<gene>
    <name evidence="5" type="ORF">P879_11788</name>
</gene>
<dbReference type="SUPFAM" id="SSF52833">
    <property type="entry name" value="Thioredoxin-like"/>
    <property type="match status" value="2"/>
</dbReference>
<dbReference type="AlphaFoldDB" id="A0A8T0D3P8"/>
<dbReference type="GO" id="GO:0006879">
    <property type="term" value="P:intracellular iron ion homeostasis"/>
    <property type="evidence" value="ECO:0007669"/>
    <property type="project" value="TreeGrafter"/>
</dbReference>
<keyword evidence="2" id="KW-0408">Iron</keyword>
<organism evidence="5 6">
    <name type="scientific">Paragonimus westermani</name>
    <dbReference type="NCBI Taxonomy" id="34504"/>
    <lineage>
        <taxon>Eukaryota</taxon>
        <taxon>Metazoa</taxon>
        <taxon>Spiralia</taxon>
        <taxon>Lophotrochozoa</taxon>
        <taxon>Platyhelminthes</taxon>
        <taxon>Trematoda</taxon>
        <taxon>Digenea</taxon>
        <taxon>Plagiorchiida</taxon>
        <taxon>Troglotremata</taxon>
        <taxon>Troglotrematidae</taxon>
        <taxon>Paragonimus</taxon>
    </lineage>
</organism>
<dbReference type="PROSITE" id="PS51352">
    <property type="entry name" value="THIOREDOXIN_2"/>
    <property type="match status" value="1"/>
</dbReference>
<evidence type="ECO:0000256" key="3">
    <source>
        <dbReference type="ARBA" id="ARBA00023014"/>
    </source>
</evidence>
<dbReference type="PANTHER" id="PTHR10293:SF73">
    <property type="entry name" value="GLUTAREDOXIN-3"/>
    <property type="match status" value="1"/>
</dbReference>
<dbReference type="GO" id="GO:0005829">
    <property type="term" value="C:cytosol"/>
    <property type="evidence" value="ECO:0007669"/>
    <property type="project" value="TreeGrafter"/>
</dbReference>
<dbReference type="InterPro" id="IPR033658">
    <property type="entry name" value="GRX_PICOT-like"/>
</dbReference>
<reference evidence="5 6" key="1">
    <citation type="submission" date="2019-07" db="EMBL/GenBank/DDBJ databases">
        <title>Annotation for the trematode Paragonimus westermani.</title>
        <authorList>
            <person name="Choi Y.-J."/>
        </authorList>
    </citation>
    <scope>NUCLEOTIDE SEQUENCE [LARGE SCALE GENOMIC DNA]</scope>
    <source>
        <strain evidence="5">180907_Pwestermani</strain>
    </source>
</reference>
<evidence type="ECO:0000256" key="2">
    <source>
        <dbReference type="ARBA" id="ARBA00023004"/>
    </source>
</evidence>
<dbReference type="OrthoDB" id="415696at2759"/>
<evidence type="ECO:0000256" key="1">
    <source>
        <dbReference type="ARBA" id="ARBA00022723"/>
    </source>
</evidence>
<evidence type="ECO:0000313" key="6">
    <source>
        <dbReference type="Proteomes" id="UP000699462"/>
    </source>
</evidence>
<dbReference type="PANTHER" id="PTHR10293">
    <property type="entry name" value="GLUTAREDOXIN FAMILY MEMBER"/>
    <property type="match status" value="1"/>
</dbReference>
<dbReference type="GO" id="GO:0051536">
    <property type="term" value="F:iron-sulfur cluster binding"/>
    <property type="evidence" value="ECO:0007669"/>
    <property type="project" value="UniProtKB-KW"/>
</dbReference>
<evidence type="ECO:0000313" key="5">
    <source>
        <dbReference type="EMBL" id="KAF8562493.1"/>
    </source>
</evidence>
<dbReference type="GO" id="GO:0046872">
    <property type="term" value="F:metal ion binding"/>
    <property type="evidence" value="ECO:0007669"/>
    <property type="project" value="UniProtKB-KW"/>
</dbReference>
<sequence length="224" mass="24553">MPERVCSSSDSLRTLLSDKSSPLVINFTASWAPQCKHVTDVLKTLSDDLTNSDVRFVNVDAEVVSELSKEMGISVVPTVIIMQDGAEVHRVCGAKIAELTQLITGLHKGWSNAVTKPSTTNADTALNTRLSDLIKRSPIMLFMKGSASQPRCGFSRQMLELLNSYNVTFDTFDILLDEEVRQGLKTFSNWPTYPQLYVKGELIGGLDIVKELAASGELADVLKS</sequence>
<comment type="caution">
    <text evidence="5">The sequence shown here is derived from an EMBL/GenBank/DDBJ whole genome shotgun (WGS) entry which is preliminary data.</text>
</comment>
<accession>A0A8T0D3P8</accession>
<dbReference type="Proteomes" id="UP000699462">
    <property type="component" value="Unassembled WGS sequence"/>
</dbReference>
<dbReference type="InterPro" id="IPR036249">
    <property type="entry name" value="Thioredoxin-like_sf"/>
</dbReference>
<dbReference type="FunFam" id="3.40.30.10:FF:000012">
    <property type="entry name" value="Monothiol glutaredoxin"/>
    <property type="match status" value="1"/>
</dbReference>
<dbReference type="PROSITE" id="PS51354">
    <property type="entry name" value="GLUTAREDOXIN_2"/>
    <property type="match status" value="1"/>
</dbReference>
<dbReference type="NCBIfam" id="TIGR00365">
    <property type="entry name" value="Grx4 family monothiol glutaredoxin"/>
    <property type="match status" value="1"/>
</dbReference>
<keyword evidence="1" id="KW-0479">Metal-binding</keyword>
<protein>
    <recommendedName>
        <fullName evidence="4">Thioredoxin domain-containing protein</fullName>
    </recommendedName>
</protein>
<dbReference type="InterPro" id="IPR013766">
    <property type="entry name" value="Thioredoxin_domain"/>
</dbReference>
<feature type="domain" description="Thioredoxin" evidence="4">
    <location>
        <begin position="1"/>
        <end position="108"/>
    </location>
</feature>
<keyword evidence="3" id="KW-0411">Iron-sulfur</keyword>
<dbReference type="InterPro" id="IPR002109">
    <property type="entry name" value="Glutaredoxin"/>
</dbReference>
<evidence type="ECO:0000259" key="4">
    <source>
        <dbReference type="PROSITE" id="PS51352"/>
    </source>
</evidence>
<name>A0A8T0D3P8_9TREM</name>
<keyword evidence="6" id="KW-1185">Reference proteome</keyword>
<dbReference type="Gene3D" id="3.40.30.10">
    <property type="entry name" value="Glutaredoxin"/>
    <property type="match status" value="2"/>
</dbReference>
<dbReference type="EMBL" id="JTDF01019701">
    <property type="protein sequence ID" value="KAF8562493.1"/>
    <property type="molecule type" value="Genomic_DNA"/>
</dbReference>
<proteinExistence type="predicted"/>
<dbReference type="Pfam" id="PF00462">
    <property type="entry name" value="Glutaredoxin"/>
    <property type="match status" value="1"/>
</dbReference>
<dbReference type="GO" id="GO:0005634">
    <property type="term" value="C:nucleus"/>
    <property type="evidence" value="ECO:0007669"/>
    <property type="project" value="TreeGrafter"/>
</dbReference>
<dbReference type="CDD" id="cd03028">
    <property type="entry name" value="GRX_PICOT_like"/>
    <property type="match status" value="1"/>
</dbReference>
<dbReference type="Pfam" id="PF00085">
    <property type="entry name" value="Thioredoxin"/>
    <property type="match status" value="1"/>
</dbReference>